<dbReference type="SUPFAM" id="SSF55469">
    <property type="entry name" value="FMN-dependent nitroreductase-like"/>
    <property type="match status" value="1"/>
</dbReference>
<evidence type="ECO:0000256" key="5">
    <source>
        <dbReference type="PIRNR" id="PIRNR005426"/>
    </source>
</evidence>
<reference evidence="8 9" key="1">
    <citation type="submission" date="2017-07" db="EMBL/GenBank/DDBJ databases">
        <title>Bifidobacterium novel species.</title>
        <authorList>
            <person name="Lugli G.A."/>
            <person name="Milani C."/>
            <person name="Duranti S."/>
            <person name="Mangifesta M."/>
        </authorList>
    </citation>
    <scope>NUCLEOTIDE SEQUENCE [LARGE SCALE GENOMIC DNA]</scope>
    <source>
        <strain evidence="8 9">77</strain>
    </source>
</reference>
<dbReference type="OrthoDB" id="3181400at2"/>
<dbReference type="GO" id="GO:0016491">
    <property type="term" value="F:oxidoreductase activity"/>
    <property type="evidence" value="ECO:0007669"/>
    <property type="project" value="UniProtKB-UniRule"/>
</dbReference>
<keyword evidence="4 5" id="KW-0560">Oxidoreductase</keyword>
<evidence type="ECO:0000256" key="3">
    <source>
        <dbReference type="ARBA" id="ARBA00022643"/>
    </source>
</evidence>
<keyword evidence="3 5" id="KW-0288">FMN</keyword>
<evidence type="ECO:0000256" key="2">
    <source>
        <dbReference type="ARBA" id="ARBA00022630"/>
    </source>
</evidence>
<organism evidence="8 9">
    <name type="scientific">Bifidobacterium parmae</name>
    <dbReference type="NCBI Taxonomy" id="361854"/>
    <lineage>
        <taxon>Bacteria</taxon>
        <taxon>Bacillati</taxon>
        <taxon>Actinomycetota</taxon>
        <taxon>Actinomycetes</taxon>
        <taxon>Bifidobacteriales</taxon>
        <taxon>Bifidobacteriaceae</taxon>
        <taxon>Bifidobacterium</taxon>
    </lineage>
</organism>
<evidence type="ECO:0000256" key="4">
    <source>
        <dbReference type="ARBA" id="ARBA00023002"/>
    </source>
</evidence>
<dbReference type="Proteomes" id="UP000235034">
    <property type="component" value="Unassembled WGS sequence"/>
</dbReference>
<comment type="caution">
    <text evidence="8">The sequence shown here is derived from an EMBL/GenBank/DDBJ whole genome shotgun (WGS) entry which is preliminary data.</text>
</comment>
<dbReference type="InterPro" id="IPR029479">
    <property type="entry name" value="Nitroreductase"/>
</dbReference>
<feature type="domain" description="Nitroreductase" evidence="7">
    <location>
        <begin position="12"/>
        <end position="169"/>
    </location>
</feature>
<dbReference type="EMBL" id="NMWT01000015">
    <property type="protein sequence ID" value="PLS28644.1"/>
    <property type="molecule type" value="Genomic_DNA"/>
</dbReference>
<keyword evidence="9" id="KW-1185">Reference proteome</keyword>
<dbReference type="InterPro" id="IPR000415">
    <property type="entry name" value="Nitroreductase-like"/>
</dbReference>
<keyword evidence="2 5" id="KW-0285">Flavoprotein</keyword>
<dbReference type="Gene3D" id="3.40.109.10">
    <property type="entry name" value="NADH Oxidase"/>
    <property type="match status" value="1"/>
</dbReference>
<evidence type="ECO:0000313" key="9">
    <source>
        <dbReference type="Proteomes" id="UP000235034"/>
    </source>
</evidence>
<sequence length="286" mass="30777">MVTNSTIETLLHRRSIRAFKDEAIDDDTRITLETVAQHAASSQYLNDWSAIRISDPAIKAKFAEFGHQPYIAQAPLLYLFVIDEHRNALIAERKGVDTHGDAWTLTSSYRFTQAQNDAVLALHAMETAAYSLGLGCVILGSVLNDIPGLIEACKLPEYTYPVLAIAIGKPDQEPALKPRMPRTMQFFENTYPADDAAVGSAAGSSGSDDAEDAAGADGTAGANGTDSVVLSGLDAFDATVHEYYDLRNTDRPVDAFSDQIAKVGVQDVSGKALLPKAAAQGFRLDR</sequence>
<protein>
    <submittedName>
        <fullName evidence="8">NADPH-dependent oxidoreductase</fullName>
    </submittedName>
</protein>
<dbReference type="Pfam" id="PF00881">
    <property type="entry name" value="Nitroreductase"/>
    <property type="match status" value="1"/>
</dbReference>
<name>A0A2N5J352_9BIFI</name>
<keyword evidence="5" id="KW-0521">NADP</keyword>
<accession>A0A2N5J352</accession>
<dbReference type="AlphaFoldDB" id="A0A2N5J352"/>
<evidence type="ECO:0000259" key="7">
    <source>
        <dbReference type="Pfam" id="PF00881"/>
    </source>
</evidence>
<evidence type="ECO:0000256" key="6">
    <source>
        <dbReference type="SAM" id="MobiDB-lite"/>
    </source>
</evidence>
<dbReference type="PIRSF" id="PIRSF005426">
    <property type="entry name" value="Frp"/>
    <property type="match status" value="1"/>
</dbReference>
<evidence type="ECO:0000313" key="8">
    <source>
        <dbReference type="EMBL" id="PLS28644.1"/>
    </source>
</evidence>
<evidence type="ECO:0000256" key="1">
    <source>
        <dbReference type="ARBA" id="ARBA00008366"/>
    </source>
</evidence>
<feature type="compositionally biased region" description="Low complexity" evidence="6">
    <location>
        <begin position="198"/>
        <end position="207"/>
    </location>
</feature>
<dbReference type="PANTHER" id="PTHR43425">
    <property type="entry name" value="OXYGEN-INSENSITIVE NADPH NITROREDUCTASE"/>
    <property type="match status" value="1"/>
</dbReference>
<gene>
    <name evidence="8" type="ORF">Uis4E_1186</name>
</gene>
<proteinExistence type="inferred from homology"/>
<dbReference type="RefSeq" id="WP_101622326.1">
    <property type="nucleotide sequence ID" value="NZ_NMWT01000015.1"/>
</dbReference>
<comment type="similarity">
    <text evidence="1 5">Belongs to the flavin oxidoreductase frp family.</text>
</comment>
<dbReference type="InterPro" id="IPR016446">
    <property type="entry name" value="Flavin_OxRdtase_Frp"/>
</dbReference>
<feature type="region of interest" description="Disordered" evidence="6">
    <location>
        <begin position="198"/>
        <end position="221"/>
    </location>
</feature>
<dbReference type="PANTHER" id="PTHR43425:SF2">
    <property type="entry name" value="OXYGEN-INSENSITIVE NADPH NITROREDUCTASE"/>
    <property type="match status" value="1"/>
</dbReference>